<accession>A0A8T1VMQ8</accession>
<dbReference type="PANTHER" id="PTHR22702">
    <property type="entry name" value="PROTEASE-ASSOCIATED DOMAIN-CONTAINING PROTEIN"/>
    <property type="match status" value="1"/>
</dbReference>
<dbReference type="Proteomes" id="UP000693981">
    <property type="component" value="Unassembled WGS sequence"/>
</dbReference>
<evidence type="ECO:0000256" key="1">
    <source>
        <dbReference type="ARBA" id="ARBA00022729"/>
    </source>
</evidence>
<dbReference type="Pfam" id="PF02225">
    <property type="entry name" value="PA"/>
    <property type="match status" value="2"/>
</dbReference>
<feature type="region of interest" description="Disordered" evidence="3">
    <location>
        <begin position="28"/>
        <end position="49"/>
    </location>
</feature>
<evidence type="ECO:0000256" key="3">
    <source>
        <dbReference type="SAM" id="MobiDB-lite"/>
    </source>
</evidence>
<dbReference type="InterPro" id="IPR003137">
    <property type="entry name" value="PA_domain"/>
</dbReference>
<sequence>MKTSILNTSAVLLLALLSAANAQEEAVTSTTAATAQQTEDTPKPEPESAWGRIYLRNGLAPIQYFRDNFGGPMVNREVSFYFPKRDEDRLGCKLLPEEEQTELQATARSVVLVVDRGECTFEQKSRLADQMGAAGLVVVSPTDDVSGPVGDPNTEDEITIPSVMIRRTGGNLLRAVAAETTVHGRLIPMTCQRSPYMCKPRLEAEHEYIASFTVRSGSVLSSGGGEKDDSDARLGSFLAATYGSVLRSMRPFPLTTLLDGHGACLNTVTNGADEPQFLGKVVLLPEGKADQCSEFEKVSNAQRRGASVVLLVQRDNATVMTHPTVDVSWHAYNITIPVLAVSSSTCASLVNLKDTQGDTASVRFEVRNGVAEAWDLLVKYSQRSAWPKRQTRCSRLLGNLLTQIRGIGADAETEVALKNVFLTVVGGTLQEWKEIANPGDAETREEPVGKTHETITHTVQKTQGRDEL</sequence>
<evidence type="ECO:0000313" key="7">
    <source>
        <dbReference type="Proteomes" id="UP000693981"/>
    </source>
</evidence>
<dbReference type="AlphaFoldDB" id="A0A8T1VMQ8"/>
<reference evidence="6" key="1">
    <citation type="submission" date="2021-02" db="EMBL/GenBank/DDBJ databases">
        <authorList>
            <person name="Palmer J.M."/>
        </authorList>
    </citation>
    <scope>NUCLEOTIDE SEQUENCE</scope>
    <source>
        <strain evidence="6">SCRP23</strain>
    </source>
</reference>
<dbReference type="EMBL" id="JAGDFL010000785">
    <property type="protein sequence ID" value="KAG7381449.1"/>
    <property type="molecule type" value="Genomic_DNA"/>
</dbReference>
<organism evidence="6 7">
    <name type="scientific">Phytophthora boehmeriae</name>
    <dbReference type="NCBI Taxonomy" id="109152"/>
    <lineage>
        <taxon>Eukaryota</taxon>
        <taxon>Sar</taxon>
        <taxon>Stramenopiles</taxon>
        <taxon>Oomycota</taxon>
        <taxon>Peronosporomycetes</taxon>
        <taxon>Peronosporales</taxon>
        <taxon>Peronosporaceae</taxon>
        <taxon>Phytophthora</taxon>
    </lineage>
</organism>
<proteinExistence type="predicted"/>
<feature type="domain" description="PA" evidence="5">
    <location>
        <begin position="263"/>
        <end position="347"/>
    </location>
</feature>
<dbReference type="OrthoDB" id="10045365at2759"/>
<keyword evidence="1 4" id="KW-0732">Signal</keyword>
<evidence type="ECO:0000256" key="2">
    <source>
        <dbReference type="ARBA" id="ARBA00023180"/>
    </source>
</evidence>
<feature type="signal peptide" evidence="4">
    <location>
        <begin position="1"/>
        <end position="22"/>
    </location>
</feature>
<dbReference type="PANTHER" id="PTHR22702:SF1">
    <property type="entry name" value="PROTEASE-ASSOCIATED DOMAIN-CONTAINING PROTEIN 1"/>
    <property type="match status" value="1"/>
</dbReference>
<dbReference type="CDD" id="cd00538">
    <property type="entry name" value="PA"/>
    <property type="match status" value="2"/>
</dbReference>
<feature type="chain" id="PRO_5035817850" description="PA domain-containing protein" evidence="4">
    <location>
        <begin position="23"/>
        <end position="468"/>
    </location>
</feature>
<name>A0A8T1VMQ8_9STRA</name>
<comment type="caution">
    <text evidence="6">The sequence shown here is derived from an EMBL/GenBank/DDBJ whole genome shotgun (WGS) entry which is preliminary data.</text>
</comment>
<evidence type="ECO:0000256" key="4">
    <source>
        <dbReference type="SAM" id="SignalP"/>
    </source>
</evidence>
<gene>
    <name evidence="6" type="ORF">PHYBOEH_010931</name>
</gene>
<protein>
    <recommendedName>
        <fullName evidence="5">PA domain-containing protein</fullName>
    </recommendedName>
</protein>
<evidence type="ECO:0000259" key="5">
    <source>
        <dbReference type="Pfam" id="PF02225"/>
    </source>
</evidence>
<keyword evidence="7" id="KW-1185">Reference proteome</keyword>
<evidence type="ECO:0000313" key="6">
    <source>
        <dbReference type="EMBL" id="KAG7381449.1"/>
    </source>
</evidence>
<keyword evidence="2" id="KW-0325">Glycoprotein</keyword>
<dbReference type="FunFam" id="3.50.30.30:FF:000066">
    <property type="entry name" value="Signal peptide peptidase-like protein"/>
    <property type="match status" value="1"/>
</dbReference>
<feature type="domain" description="PA" evidence="5">
    <location>
        <begin position="89"/>
        <end position="172"/>
    </location>
</feature>
<feature type="compositionally biased region" description="Low complexity" evidence="3">
    <location>
        <begin position="28"/>
        <end position="39"/>
    </location>
</feature>